<dbReference type="OrthoDB" id="21502at2759"/>
<dbReference type="InterPro" id="IPR050317">
    <property type="entry name" value="Plant_Fungal_Acyltransferase"/>
</dbReference>
<evidence type="ECO:0000256" key="1">
    <source>
        <dbReference type="SAM" id="MobiDB-lite"/>
    </source>
</evidence>
<dbReference type="GO" id="GO:0016747">
    <property type="term" value="F:acyltransferase activity, transferring groups other than amino-acyl groups"/>
    <property type="evidence" value="ECO:0007669"/>
    <property type="project" value="TreeGrafter"/>
</dbReference>
<name>A0A2N3NH43_9PEZI</name>
<accession>A0A2N3NH43</accession>
<organism evidence="2 3">
    <name type="scientific">Lomentospora prolificans</name>
    <dbReference type="NCBI Taxonomy" id="41688"/>
    <lineage>
        <taxon>Eukaryota</taxon>
        <taxon>Fungi</taxon>
        <taxon>Dikarya</taxon>
        <taxon>Ascomycota</taxon>
        <taxon>Pezizomycotina</taxon>
        <taxon>Sordariomycetes</taxon>
        <taxon>Hypocreomycetidae</taxon>
        <taxon>Microascales</taxon>
        <taxon>Microascaceae</taxon>
        <taxon>Lomentospora</taxon>
    </lineage>
</organism>
<proteinExistence type="predicted"/>
<dbReference type="InParanoid" id="A0A2N3NH43"/>
<dbReference type="AlphaFoldDB" id="A0A2N3NH43"/>
<feature type="region of interest" description="Disordered" evidence="1">
    <location>
        <begin position="132"/>
        <end position="155"/>
    </location>
</feature>
<dbReference type="VEuPathDB" id="FungiDB:jhhlp_001737"/>
<gene>
    <name evidence="2" type="ORF">jhhlp_001737</name>
</gene>
<dbReference type="PANTHER" id="PTHR31642">
    <property type="entry name" value="TRICHOTHECENE 3-O-ACETYLTRANSFERASE"/>
    <property type="match status" value="1"/>
</dbReference>
<dbReference type="EMBL" id="NLAX01000005">
    <property type="protein sequence ID" value="PKS11748.1"/>
    <property type="molecule type" value="Genomic_DNA"/>
</dbReference>
<sequence length="513" mass="57272">MSGLLGTWAKHFRPTSGEETSKGLIVEEPDSEVQDDVYPVHYLDDTMINRSMIMCWTMRFDEVLNPEALRCSLSRVLEIGDWRKLGGRLRLNNKRKLEIHVPKVFTDERPALRYSHESFDIGIQEHPLASQLPKATGSPSLHPGPETFTSLAQGPGSPVSIREYIRNDEPQLALHIVSFEDATLVSLSWPHTLMDAMGRYSLVQAWCHILAGRESEVAPLLGAREDVTTALFTDAEGEEEEPYALANQVMGPWQMLLFVFYFLVDILWTSRVLRTILLPKKAVLTLIQEARNDVSDVRVGDAPAFVSEGDVLTAWATRMAALELPPNSARPVFISTVFELRSRLRDIFQTGGAYIQNLVLAATTIVPAQEVVNNALGLGGVALRIRQAIGEQTREPQIKAQVRLIRHSYEKRGHGPGFGRANNFIVVFSNWIKGNFYNVVDFSPAVVPSPNQESGRLGTGKPVYFHCQTLQKMPTSSNIFNILGKDQLGNVWITGYLPSATWAKVQVELNRLS</sequence>
<dbReference type="Proteomes" id="UP000233524">
    <property type="component" value="Unassembled WGS sequence"/>
</dbReference>
<comment type="caution">
    <text evidence="2">The sequence shown here is derived from an EMBL/GenBank/DDBJ whole genome shotgun (WGS) entry which is preliminary data.</text>
</comment>
<reference evidence="2 3" key="1">
    <citation type="journal article" date="2017" name="G3 (Bethesda)">
        <title>First Draft Genome Sequence of the Pathogenic Fungus Lomentospora prolificans (Formerly Scedosporium prolificans).</title>
        <authorList>
            <person name="Luo R."/>
            <person name="Zimin A."/>
            <person name="Workman R."/>
            <person name="Fan Y."/>
            <person name="Pertea G."/>
            <person name="Grossman N."/>
            <person name="Wear M.P."/>
            <person name="Jia B."/>
            <person name="Miller H."/>
            <person name="Casadevall A."/>
            <person name="Timp W."/>
            <person name="Zhang S.X."/>
            <person name="Salzberg S.L."/>
        </authorList>
    </citation>
    <scope>NUCLEOTIDE SEQUENCE [LARGE SCALE GENOMIC DNA]</scope>
    <source>
        <strain evidence="2 3">JHH-5317</strain>
    </source>
</reference>
<evidence type="ECO:0000313" key="3">
    <source>
        <dbReference type="Proteomes" id="UP000233524"/>
    </source>
</evidence>
<evidence type="ECO:0000313" key="2">
    <source>
        <dbReference type="EMBL" id="PKS11748.1"/>
    </source>
</evidence>
<dbReference type="PANTHER" id="PTHR31642:SF294">
    <property type="entry name" value="ACETYLTRANSFERASE MATC1"/>
    <property type="match status" value="1"/>
</dbReference>
<dbReference type="InterPro" id="IPR023213">
    <property type="entry name" value="CAT-like_dom_sf"/>
</dbReference>
<protein>
    <submittedName>
        <fullName evidence="2">Uncharacterized protein</fullName>
    </submittedName>
</protein>
<dbReference type="Gene3D" id="3.30.559.10">
    <property type="entry name" value="Chloramphenicol acetyltransferase-like domain"/>
    <property type="match status" value="2"/>
</dbReference>
<keyword evidence="3" id="KW-1185">Reference proteome</keyword>